<organism evidence="1 2">
    <name type="scientific">Ajellomyces capsulatus (strain H88)</name>
    <name type="common">Darling's disease fungus</name>
    <name type="synonym">Histoplasma capsulatum</name>
    <dbReference type="NCBI Taxonomy" id="544711"/>
    <lineage>
        <taxon>Eukaryota</taxon>
        <taxon>Fungi</taxon>
        <taxon>Dikarya</taxon>
        <taxon>Ascomycota</taxon>
        <taxon>Pezizomycotina</taxon>
        <taxon>Eurotiomycetes</taxon>
        <taxon>Eurotiomycetidae</taxon>
        <taxon>Onygenales</taxon>
        <taxon>Ajellomycetaceae</taxon>
        <taxon>Histoplasma</taxon>
    </lineage>
</organism>
<dbReference type="AlphaFoldDB" id="A0A8A1L8J3"/>
<sequence>MIITTKHGPGKGIHRLRKSRLSELMSHIKNLVTSCYLTLAMSYYMKLSNALLDFSTVSLI</sequence>
<dbReference type="VEuPathDB" id="FungiDB:I7I53_10393"/>
<protein>
    <submittedName>
        <fullName evidence="1">Uncharacterized protein</fullName>
    </submittedName>
</protein>
<reference evidence="1" key="1">
    <citation type="submission" date="2021-01" db="EMBL/GenBank/DDBJ databases">
        <title>Chromosome-level genome assembly of a human fungal pathogen reveals clustering of transcriptionally co-regulated genes.</title>
        <authorList>
            <person name="Voorhies M."/>
            <person name="Cohen S."/>
            <person name="Shea T.P."/>
            <person name="Petrus S."/>
            <person name="Munoz J.F."/>
            <person name="Poplawski S."/>
            <person name="Goldman W.E."/>
            <person name="Michael T."/>
            <person name="Cuomo C.A."/>
            <person name="Sil A."/>
            <person name="Beyhan S."/>
        </authorList>
    </citation>
    <scope>NUCLEOTIDE SEQUENCE</scope>
    <source>
        <strain evidence="1">H88</strain>
    </source>
</reference>
<evidence type="ECO:0000313" key="2">
    <source>
        <dbReference type="Proteomes" id="UP000663419"/>
    </source>
</evidence>
<proteinExistence type="predicted"/>
<gene>
    <name evidence="1" type="ORF">I7I53_10393</name>
</gene>
<accession>A0A8A1L8J3</accession>
<dbReference type="EMBL" id="CP069102">
    <property type="protein sequence ID" value="QSS49891.1"/>
    <property type="molecule type" value="Genomic_DNA"/>
</dbReference>
<evidence type="ECO:0000313" key="1">
    <source>
        <dbReference type="EMBL" id="QSS49891.1"/>
    </source>
</evidence>
<dbReference type="Proteomes" id="UP000663419">
    <property type="component" value="Chromosome 1"/>
</dbReference>
<name>A0A8A1L8J3_AJEC8</name>